<name>A0A445G371_GLYSO</name>
<evidence type="ECO:0000256" key="8">
    <source>
        <dbReference type="SAM" id="MobiDB-lite"/>
    </source>
</evidence>
<dbReference type="InterPro" id="IPR011047">
    <property type="entry name" value="Quinoprotein_ADH-like_sf"/>
</dbReference>
<keyword evidence="5" id="KW-0677">Repeat</keyword>
<dbReference type="SUPFAM" id="SSF50998">
    <property type="entry name" value="Quinoprotein alcohol dehydrogenase-like"/>
    <property type="match status" value="1"/>
</dbReference>
<keyword evidence="3" id="KW-0698">rRNA processing</keyword>
<evidence type="ECO:0000256" key="5">
    <source>
        <dbReference type="ARBA" id="ARBA00022737"/>
    </source>
</evidence>
<evidence type="ECO:0000256" key="1">
    <source>
        <dbReference type="ARBA" id="ARBA00004604"/>
    </source>
</evidence>
<keyword evidence="11" id="KW-1185">Reference proteome</keyword>
<evidence type="ECO:0000256" key="6">
    <source>
        <dbReference type="ARBA" id="ARBA00023242"/>
    </source>
</evidence>
<dbReference type="Proteomes" id="UP000289340">
    <property type="component" value="Chromosome 17"/>
</dbReference>
<dbReference type="InterPro" id="IPR001680">
    <property type="entry name" value="WD40_rpt"/>
</dbReference>
<dbReference type="PROSITE" id="PS50082">
    <property type="entry name" value="WD_REPEATS_2"/>
    <property type="match status" value="3"/>
</dbReference>
<gene>
    <name evidence="10" type="ORF">D0Y65_045038</name>
</gene>
<organism evidence="10 11">
    <name type="scientific">Glycine soja</name>
    <name type="common">Wild soybean</name>
    <dbReference type="NCBI Taxonomy" id="3848"/>
    <lineage>
        <taxon>Eukaryota</taxon>
        <taxon>Viridiplantae</taxon>
        <taxon>Streptophyta</taxon>
        <taxon>Embryophyta</taxon>
        <taxon>Tracheophyta</taxon>
        <taxon>Spermatophyta</taxon>
        <taxon>Magnoliopsida</taxon>
        <taxon>eudicotyledons</taxon>
        <taxon>Gunneridae</taxon>
        <taxon>Pentapetalae</taxon>
        <taxon>rosids</taxon>
        <taxon>fabids</taxon>
        <taxon>Fabales</taxon>
        <taxon>Fabaceae</taxon>
        <taxon>Papilionoideae</taxon>
        <taxon>50 kb inversion clade</taxon>
        <taxon>NPAAA clade</taxon>
        <taxon>indigoferoid/millettioid clade</taxon>
        <taxon>Phaseoleae</taxon>
        <taxon>Glycine</taxon>
        <taxon>Glycine subgen. Soja</taxon>
    </lineage>
</organism>
<proteinExistence type="predicted"/>
<keyword evidence="6" id="KW-0539">Nucleus</keyword>
<feature type="region of interest" description="Disordered" evidence="8">
    <location>
        <begin position="251"/>
        <end position="272"/>
    </location>
</feature>
<evidence type="ECO:0000259" key="9">
    <source>
        <dbReference type="Pfam" id="PF23769"/>
    </source>
</evidence>
<feature type="repeat" description="WD" evidence="7">
    <location>
        <begin position="44"/>
        <end position="88"/>
    </location>
</feature>
<dbReference type="InterPro" id="IPR057644">
    <property type="entry name" value="Beta-prop_WDR75_2nd"/>
</dbReference>
<dbReference type="SMART" id="SM00320">
    <property type="entry name" value="WD40"/>
    <property type="match status" value="6"/>
</dbReference>
<accession>A0A445G371</accession>
<comment type="caution">
    <text evidence="10">The sequence shown here is derived from an EMBL/GenBank/DDBJ whole genome shotgun (WGS) entry which is preliminary data.</text>
</comment>
<evidence type="ECO:0000313" key="10">
    <source>
        <dbReference type="EMBL" id="RZB55514.1"/>
    </source>
</evidence>
<evidence type="ECO:0000256" key="4">
    <source>
        <dbReference type="ARBA" id="ARBA00022574"/>
    </source>
</evidence>
<evidence type="ECO:0000256" key="2">
    <source>
        <dbReference type="ARBA" id="ARBA00022517"/>
    </source>
</evidence>
<feature type="compositionally biased region" description="Basic and acidic residues" evidence="8">
    <location>
        <begin position="253"/>
        <end position="265"/>
    </location>
</feature>
<keyword evidence="2" id="KW-0690">Ribosome biogenesis</keyword>
<dbReference type="PANTHER" id="PTHR45176:SF1">
    <property type="entry name" value="TRANSDUCIN FAMILY PROTEIN _ WD-40 REPEAT FAMILY PROTEIN-RELATED"/>
    <property type="match status" value="1"/>
</dbReference>
<dbReference type="Pfam" id="PF23869">
    <property type="entry name" value="Beta-prop_WDR75_1st"/>
    <property type="match status" value="2"/>
</dbReference>
<protein>
    <submittedName>
        <fullName evidence="10">WD repeat-containing protein 75 isoform A</fullName>
    </submittedName>
</protein>
<keyword evidence="4 7" id="KW-0853">WD repeat</keyword>
<dbReference type="PANTHER" id="PTHR45176">
    <property type="entry name" value="TRANSDUCIN FAMILY PROTEIN / WD-40 REPEAT FAMILY PROTEIN-RELATED"/>
    <property type="match status" value="1"/>
</dbReference>
<evidence type="ECO:0000256" key="3">
    <source>
        <dbReference type="ARBA" id="ARBA00022552"/>
    </source>
</evidence>
<dbReference type="EMBL" id="QZWG01000017">
    <property type="protein sequence ID" value="RZB55514.1"/>
    <property type="molecule type" value="Genomic_DNA"/>
</dbReference>
<dbReference type="AlphaFoldDB" id="A0A445G371"/>
<dbReference type="InterPro" id="IPR015943">
    <property type="entry name" value="WD40/YVTN_repeat-like_dom_sf"/>
</dbReference>
<dbReference type="Pfam" id="PF23769">
    <property type="entry name" value="Beta-prop_WDR75_2nd"/>
    <property type="match status" value="1"/>
</dbReference>
<sequence>MIRGGQNYVSSAPAFSNDGKRLLVCSGSTVSIFSTGTGSLVSSLEGHTASVTAVVVVPSSTGLSYCWTASVDGTIRHWDFSVPECVNIIDLCLPIFSMVVPSILSPREENGKTPPNVIAYVSVQGIKAPPDNPTKPLYGQIRKCNLTHFRSVSNLIMKETERPESLTISPSGNFLGIKDKRKLHIWAVPKKDSDSAVSKKIILHHTKTLTVLAFHPTERTVAAGDVTGRILIWHEFGAQKFLSSSGLINGRSTDQENKDGVRQNDDAESSVTRHWHSSGVSCLSFSSDGAFLYSGGKEGVLVIWRLDTKKNYCLPRFGSPLLYFVDSPDRSLFSISHADNQMLILKKPSKPMEIISCISGIKPPLSSQDICEGLSSRVAFDCTSGLLAVQTENYAIQFYSLFANREVYEVQVCERNHQPVDEVTVVVSLVELSVDGSMMGTVDVKLPEDGIGGFICLKFWDLDDNKRFSLSTLIYEPHRDAHISAVAFHPTRPMAVSTSYGGDFKIWVCKEEIQQNGQMVRNSGWKCHAVGSYKNKAMRAAAFSADGSVLAVAADTVITLWDPNNNVLIAVIGETPMPITRLVFAGKSDYLLSVCHGSKPQLSVWSMSKLAASWSYRLQIEAVSSAIDLSYFAVLALLPKSNECTFKGDGIILLFKVTDPVPVASWSVTKAKGGRLAFIQGDPFERAVIDGKPTQTLLAYINGDHEYVIFHPSGRKACELSMTKQDDLAFEETGQFGYASIYGELPKFDLKRKMDSSISSAASASKRPWETIFSGLSQSLPPLTKLCSEFLESLLEKRTATVE</sequence>
<reference evidence="10 11" key="1">
    <citation type="submission" date="2018-09" db="EMBL/GenBank/DDBJ databases">
        <title>A high-quality reference genome of wild soybean provides a powerful tool to mine soybean genomes.</title>
        <authorList>
            <person name="Xie M."/>
            <person name="Chung C.Y.L."/>
            <person name="Li M.-W."/>
            <person name="Wong F.-L."/>
            <person name="Chan T.-F."/>
            <person name="Lam H.-M."/>
        </authorList>
    </citation>
    <scope>NUCLEOTIDE SEQUENCE [LARGE SCALE GENOMIC DNA]</scope>
    <source>
        <strain evidence="11">cv. W05</strain>
        <tissue evidence="10">Hypocotyl of etiolated seedlings</tissue>
    </source>
</reference>
<feature type="repeat" description="WD" evidence="7">
    <location>
        <begin position="202"/>
        <end position="233"/>
    </location>
</feature>
<comment type="subcellular location">
    <subcellularLocation>
        <location evidence="1">Nucleus</location>
        <location evidence="1">Nucleolus</location>
    </subcellularLocation>
</comment>
<dbReference type="PROSITE" id="PS50294">
    <property type="entry name" value="WD_REPEATS_REGION"/>
    <property type="match status" value="1"/>
</dbReference>
<feature type="repeat" description="WD" evidence="7">
    <location>
        <begin position="273"/>
        <end position="308"/>
    </location>
</feature>
<evidence type="ECO:0000313" key="11">
    <source>
        <dbReference type="Proteomes" id="UP000289340"/>
    </source>
</evidence>
<dbReference type="Gene3D" id="2.130.10.10">
    <property type="entry name" value="YVTN repeat-like/Quinoprotein amine dehydrogenase"/>
    <property type="match status" value="3"/>
</dbReference>
<evidence type="ECO:0000256" key="7">
    <source>
        <dbReference type="PROSITE-ProRule" id="PRU00221"/>
    </source>
</evidence>
<feature type="domain" description="WD repeat-containing protein 75 second beta-propeller" evidence="9">
    <location>
        <begin position="383"/>
        <end position="641"/>
    </location>
</feature>
<dbReference type="Gramene" id="XM_028355499.1">
    <property type="protein sequence ID" value="XP_028211300.1"/>
    <property type="gene ID" value="LOC114393970"/>
</dbReference>